<proteinExistence type="predicted"/>
<organism evidence="1">
    <name type="scientific">marine sediment metagenome</name>
    <dbReference type="NCBI Taxonomy" id="412755"/>
    <lineage>
        <taxon>unclassified sequences</taxon>
        <taxon>metagenomes</taxon>
        <taxon>ecological metagenomes</taxon>
    </lineage>
</organism>
<evidence type="ECO:0000313" key="1">
    <source>
        <dbReference type="EMBL" id="KKK57669.1"/>
    </source>
</evidence>
<reference evidence="1" key="1">
    <citation type="journal article" date="2015" name="Nature">
        <title>Complex archaea that bridge the gap between prokaryotes and eukaryotes.</title>
        <authorList>
            <person name="Spang A."/>
            <person name="Saw J.H."/>
            <person name="Jorgensen S.L."/>
            <person name="Zaremba-Niedzwiedzka K."/>
            <person name="Martijn J."/>
            <person name="Lind A.E."/>
            <person name="van Eijk R."/>
            <person name="Schleper C."/>
            <person name="Guy L."/>
            <person name="Ettema T.J."/>
        </authorList>
    </citation>
    <scope>NUCLEOTIDE SEQUENCE</scope>
</reference>
<dbReference type="AlphaFoldDB" id="A0A0F8YU96"/>
<gene>
    <name evidence="1" type="ORF">LCGC14_3052120</name>
</gene>
<comment type="caution">
    <text evidence="1">The sequence shown here is derived from an EMBL/GenBank/DDBJ whole genome shotgun (WGS) entry which is preliminary data.</text>
</comment>
<sequence>MEVTIKTSDIDTWDVGCSVGTDLKEDLDQTHLNLGILANHLCPVRKAGKPNQENKSQTLTALAKEIGVDRSWLSNAASNAKFFEGAYEVTPPQASIQDLNRARRLSGWKPKLDRDPFKFEMKIAMAYLEGQVDEEPKAPPTAISYVRGARSKLGKALEHEDPLEPQDVTTVEIAKDNLDVVDSHYESEDE</sequence>
<protein>
    <submittedName>
        <fullName evidence="1">Uncharacterized protein</fullName>
    </submittedName>
</protein>
<dbReference type="EMBL" id="LAZR01064361">
    <property type="protein sequence ID" value="KKK57669.1"/>
    <property type="molecule type" value="Genomic_DNA"/>
</dbReference>
<accession>A0A0F8YU96</accession>
<name>A0A0F8YU96_9ZZZZ</name>